<protein>
    <recommendedName>
        <fullName evidence="8">GATA-type domain-containing protein</fullName>
    </recommendedName>
</protein>
<dbReference type="PROSITE" id="PS50114">
    <property type="entry name" value="GATA_ZN_FINGER_2"/>
    <property type="match status" value="1"/>
</dbReference>
<dbReference type="EMBL" id="KZ305031">
    <property type="protein sequence ID" value="PIA47543.1"/>
    <property type="molecule type" value="Genomic_DNA"/>
</dbReference>
<keyword evidence="4" id="KW-0862">Zinc</keyword>
<proteinExistence type="inferred from homology"/>
<dbReference type="OrthoDB" id="2162994at2759"/>
<sequence>MTMPNCSMEGTGFSELGGGLFNFTLDDLGVVEDEEKWNSWQTELCVPQDPIEDLEWFPNFKDDWINLNSLCTITKDETMSRGPFLKSEDEVTDERNSFSTVTDDHTMSDGLLLKNEDEVNNERKFPVAVLHAKKPRTKRVHSRKPSWSSPFSTSTGKKLPKRKVVQEDNAGRRICSHCGADSTPQWRQGPMGPKTLCNACGVRYKSGRLVPEYRPLTSPSFDSQIHSNSHKKIMRMKNTLEVSNI</sequence>
<dbReference type="InParanoid" id="A0A2G5DVJ0"/>
<dbReference type="InterPro" id="IPR013088">
    <property type="entry name" value="Znf_NHR/GATA"/>
</dbReference>
<evidence type="ECO:0000313" key="10">
    <source>
        <dbReference type="Proteomes" id="UP000230069"/>
    </source>
</evidence>
<dbReference type="PANTHER" id="PTHR45658">
    <property type="entry name" value="GATA TRANSCRIPTION FACTOR"/>
    <property type="match status" value="1"/>
</dbReference>
<feature type="region of interest" description="Disordered" evidence="7">
    <location>
        <begin position="134"/>
        <end position="163"/>
    </location>
</feature>
<dbReference type="PANTHER" id="PTHR45658:SF46">
    <property type="entry name" value="GATA TRANSCRIPTION FACTOR 4"/>
    <property type="match status" value="1"/>
</dbReference>
<evidence type="ECO:0000256" key="1">
    <source>
        <dbReference type="ARBA" id="ARBA00005694"/>
    </source>
</evidence>
<feature type="domain" description="GATA-type" evidence="8">
    <location>
        <begin position="169"/>
        <end position="205"/>
    </location>
</feature>
<organism evidence="9 10">
    <name type="scientific">Aquilegia coerulea</name>
    <name type="common">Rocky mountain columbine</name>
    <dbReference type="NCBI Taxonomy" id="218851"/>
    <lineage>
        <taxon>Eukaryota</taxon>
        <taxon>Viridiplantae</taxon>
        <taxon>Streptophyta</taxon>
        <taxon>Embryophyta</taxon>
        <taxon>Tracheophyta</taxon>
        <taxon>Spermatophyta</taxon>
        <taxon>Magnoliopsida</taxon>
        <taxon>Ranunculales</taxon>
        <taxon>Ranunculaceae</taxon>
        <taxon>Thalictroideae</taxon>
        <taxon>Aquilegia</taxon>
    </lineage>
</organism>
<keyword evidence="5" id="KW-0010">Activator</keyword>
<dbReference type="SMART" id="SM00401">
    <property type="entry name" value="ZnF_GATA"/>
    <property type="match status" value="1"/>
</dbReference>
<dbReference type="InterPro" id="IPR000679">
    <property type="entry name" value="Znf_GATA"/>
</dbReference>
<evidence type="ECO:0000256" key="4">
    <source>
        <dbReference type="ARBA" id="ARBA00022833"/>
    </source>
</evidence>
<evidence type="ECO:0000256" key="2">
    <source>
        <dbReference type="ARBA" id="ARBA00022723"/>
    </source>
</evidence>
<dbReference type="GO" id="GO:0043565">
    <property type="term" value="F:sequence-specific DNA binding"/>
    <property type="evidence" value="ECO:0007669"/>
    <property type="project" value="InterPro"/>
</dbReference>
<dbReference type="GO" id="GO:0006355">
    <property type="term" value="P:regulation of DNA-templated transcription"/>
    <property type="evidence" value="ECO:0007669"/>
    <property type="project" value="InterPro"/>
</dbReference>
<evidence type="ECO:0000256" key="7">
    <source>
        <dbReference type="SAM" id="MobiDB-lite"/>
    </source>
</evidence>
<evidence type="ECO:0000256" key="6">
    <source>
        <dbReference type="PROSITE-ProRule" id="PRU00094"/>
    </source>
</evidence>
<dbReference type="STRING" id="218851.A0A2G5DVJ0"/>
<dbReference type="GO" id="GO:0008270">
    <property type="term" value="F:zinc ion binding"/>
    <property type="evidence" value="ECO:0007669"/>
    <property type="project" value="UniProtKB-KW"/>
</dbReference>
<accession>A0A2G5DVJ0</accession>
<dbReference type="Proteomes" id="UP000230069">
    <property type="component" value="Unassembled WGS sequence"/>
</dbReference>
<evidence type="ECO:0000259" key="8">
    <source>
        <dbReference type="PROSITE" id="PS50114"/>
    </source>
</evidence>
<evidence type="ECO:0000313" key="9">
    <source>
        <dbReference type="EMBL" id="PIA47543.1"/>
    </source>
</evidence>
<name>A0A2G5DVJ0_AQUCA</name>
<dbReference type="CDD" id="cd00202">
    <property type="entry name" value="ZnF_GATA"/>
    <property type="match status" value="1"/>
</dbReference>
<dbReference type="PROSITE" id="PS00344">
    <property type="entry name" value="GATA_ZN_FINGER_1"/>
    <property type="match status" value="1"/>
</dbReference>
<dbReference type="GO" id="GO:0005634">
    <property type="term" value="C:nucleus"/>
    <property type="evidence" value="ECO:0007669"/>
    <property type="project" value="TreeGrafter"/>
</dbReference>
<dbReference type="AlphaFoldDB" id="A0A2G5DVJ0"/>
<dbReference type="SUPFAM" id="SSF57716">
    <property type="entry name" value="Glucocorticoid receptor-like (DNA-binding domain)"/>
    <property type="match status" value="1"/>
</dbReference>
<reference evidence="9 10" key="1">
    <citation type="submission" date="2017-09" db="EMBL/GenBank/DDBJ databases">
        <title>WGS assembly of Aquilegia coerulea Goldsmith.</title>
        <authorList>
            <person name="Hodges S."/>
            <person name="Kramer E."/>
            <person name="Nordborg M."/>
            <person name="Tomkins J."/>
            <person name="Borevitz J."/>
            <person name="Derieg N."/>
            <person name="Yan J."/>
            <person name="Mihaltcheva S."/>
            <person name="Hayes R.D."/>
            <person name="Rokhsar D."/>
        </authorList>
    </citation>
    <scope>NUCLEOTIDE SEQUENCE [LARGE SCALE GENOMIC DNA]</scope>
    <source>
        <strain evidence="10">cv. Goldsmith</strain>
    </source>
</reference>
<feature type="compositionally biased region" description="Polar residues" evidence="7">
    <location>
        <begin position="145"/>
        <end position="156"/>
    </location>
</feature>
<dbReference type="Pfam" id="PF00320">
    <property type="entry name" value="GATA"/>
    <property type="match status" value="1"/>
</dbReference>
<dbReference type="FunFam" id="3.30.50.10:FF:000038">
    <property type="entry name" value="GATA transcription factor 14"/>
    <property type="match status" value="1"/>
</dbReference>
<dbReference type="InterPro" id="IPR051140">
    <property type="entry name" value="GATA_TF"/>
</dbReference>
<gene>
    <name evidence="9" type="ORF">AQUCO_01400291v1</name>
</gene>
<evidence type="ECO:0000256" key="5">
    <source>
        <dbReference type="ARBA" id="ARBA00023159"/>
    </source>
</evidence>
<keyword evidence="10" id="KW-1185">Reference proteome</keyword>
<dbReference type="GO" id="GO:0030154">
    <property type="term" value="P:cell differentiation"/>
    <property type="evidence" value="ECO:0007669"/>
    <property type="project" value="TreeGrafter"/>
</dbReference>
<evidence type="ECO:0000256" key="3">
    <source>
        <dbReference type="ARBA" id="ARBA00022771"/>
    </source>
</evidence>
<keyword evidence="3 6" id="KW-0863">Zinc-finger</keyword>
<dbReference type="Gene3D" id="3.30.50.10">
    <property type="entry name" value="Erythroid Transcription Factor GATA-1, subunit A"/>
    <property type="match status" value="1"/>
</dbReference>
<feature type="compositionally biased region" description="Basic residues" evidence="7">
    <location>
        <begin position="134"/>
        <end position="144"/>
    </location>
</feature>
<keyword evidence="2" id="KW-0479">Metal-binding</keyword>
<comment type="similarity">
    <text evidence="1">Belongs to the type IV zinc-finger family. Class A subfamily.</text>
</comment>